<protein>
    <submittedName>
        <fullName evidence="1">5802_t:CDS:1</fullName>
    </submittedName>
</protein>
<comment type="caution">
    <text evidence="1">The sequence shown here is derived from an EMBL/GenBank/DDBJ whole genome shotgun (WGS) entry which is preliminary data.</text>
</comment>
<evidence type="ECO:0000313" key="1">
    <source>
        <dbReference type="EMBL" id="CAI2168821.1"/>
    </source>
</evidence>
<sequence>MKSTIIIAIIFGLVTSMTLTFIEANHTVWIQNKARIGVFTHAAATEENQQGHFNWNDGGFANEGEWTHTGYSLNIPDEINTYWLAFQIGLSLEDDKWRGPFNNDRDQCWHFHGTLENWEIFECSP</sequence>
<evidence type="ECO:0000313" key="2">
    <source>
        <dbReference type="Proteomes" id="UP001153678"/>
    </source>
</evidence>
<keyword evidence="2" id="KW-1185">Reference proteome</keyword>
<accession>A0A9W4SH78</accession>
<reference evidence="1" key="1">
    <citation type="submission" date="2022-08" db="EMBL/GenBank/DDBJ databases">
        <authorList>
            <person name="Kallberg Y."/>
            <person name="Tangrot J."/>
            <person name="Rosling A."/>
        </authorList>
    </citation>
    <scope>NUCLEOTIDE SEQUENCE</scope>
    <source>
        <strain evidence="1">Wild A</strain>
    </source>
</reference>
<dbReference type="Proteomes" id="UP001153678">
    <property type="component" value="Unassembled WGS sequence"/>
</dbReference>
<name>A0A9W4SH78_9GLOM</name>
<dbReference type="AlphaFoldDB" id="A0A9W4SH78"/>
<organism evidence="1 2">
    <name type="scientific">Funneliformis geosporum</name>
    <dbReference type="NCBI Taxonomy" id="1117311"/>
    <lineage>
        <taxon>Eukaryota</taxon>
        <taxon>Fungi</taxon>
        <taxon>Fungi incertae sedis</taxon>
        <taxon>Mucoromycota</taxon>
        <taxon>Glomeromycotina</taxon>
        <taxon>Glomeromycetes</taxon>
        <taxon>Glomerales</taxon>
        <taxon>Glomeraceae</taxon>
        <taxon>Funneliformis</taxon>
    </lineage>
</organism>
<dbReference type="OrthoDB" id="2322851at2759"/>
<dbReference type="EMBL" id="CAMKVN010000524">
    <property type="protein sequence ID" value="CAI2168821.1"/>
    <property type="molecule type" value="Genomic_DNA"/>
</dbReference>
<proteinExistence type="predicted"/>
<gene>
    <name evidence="1" type="ORF">FWILDA_LOCUS3774</name>
</gene>